<evidence type="ECO:0000313" key="8">
    <source>
        <dbReference type="EMBL" id="MDA3968132.1"/>
    </source>
</evidence>
<name>A0ABT4VBP8_9HELI</name>
<protein>
    <recommendedName>
        <fullName evidence="6">Transcription antitermination protein NusB</fullName>
    </recommendedName>
    <alternativeName>
        <fullName evidence="6">Antitermination factor NusB</fullName>
    </alternativeName>
</protein>
<comment type="caution">
    <text evidence="8">The sequence shown here is derived from an EMBL/GenBank/DDBJ whole genome shotgun (WGS) entry which is preliminary data.</text>
</comment>
<dbReference type="NCBIfam" id="TIGR01951">
    <property type="entry name" value="nusB"/>
    <property type="match status" value="1"/>
</dbReference>
<keyword evidence="5 6" id="KW-0804">Transcription</keyword>
<evidence type="ECO:0000256" key="6">
    <source>
        <dbReference type="HAMAP-Rule" id="MF_00073"/>
    </source>
</evidence>
<dbReference type="Pfam" id="PF01029">
    <property type="entry name" value="NusB"/>
    <property type="match status" value="1"/>
</dbReference>
<accession>A0ABT4VBP8</accession>
<comment type="function">
    <text evidence="6">Involved in transcription antitermination. Required for transcription of ribosomal RNA (rRNA) genes. Binds specifically to the boxA antiterminator sequence of the ribosomal RNA (rrn) operons.</text>
</comment>
<dbReference type="EMBL" id="JAQHXR010000001">
    <property type="protein sequence ID" value="MDA3968132.1"/>
    <property type="molecule type" value="Genomic_DNA"/>
</dbReference>
<dbReference type="HAMAP" id="MF_00073">
    <property type="entry name" value="NusB"/>
    <property type="match status" value="1"/>
</dbReference>
<evidence type="ECO:0000256" key="3">
    <source>
        <dbReference type="ARBA" id="ARBA00022884"/>
    </source>
</evidence>
<evidence type="ECO:0000256" key="4">
    <source>
        <dbReference type="ARBA" id="ARBA00023015"/>
    </source>
</evidence>
<keyword evidence="4 6" id="KW-0805">Transcription regulation</keyword>
<evidence type="ECO:0000313" key="9">
    <source>
        <dbReference type="Proteomes" id="UP001210261"/>
    </source>
</evidence>
<dbReference type="Gene3D" id="1.10.940.10">
    <property type="entry name" value="NusB-like"/>
    <property type="match status" value="1"/>
</dbReference>
<keyword evidence="2 6" id="KW-0889">Transcription antitermination</keyword>
<dbReference type="RefSeq" id="WP_271020416.1">
    <property type="nucleotide sequence ID" value="NZ_JAQHXR010000001.1"/>
</dbReference>
<dbReference type="PANTHER" id="PTHR11078">
    <property type="entry name" value="N UTILIZATION SUBSTANCE PROTEIN B-RELATED"/>
    <property type="match status" value="1"/>
</dbReference>
<dbReference type="InterPro" id="IPR011605">
    <property type="entry name" value="NusB_fam"/>
</dbReference>
<organism evidence="8 9">
    <name type="scientific">Helicobacter ibis</name>
    <dbReference type="NCBI Taxonomy" id="2962633"/>
    <lineage>
        <taxon>Bacteria</taxon>
        <taxon>Pseudomonadati</taxon>
        <taxon>Campylobacterota</taxon>
        <taxon>Epsilonproteobacteria</taxon>
        <taxon>Campylobacterales</taxon>
        <taxon>Helicobacteraceae</taxon>
        <taxon>Helicobacter</taxon>
    </lineage>
</organism>
<dbReference type="InterPro" id="IPR006027">
    <property type="entry name" value="NusB_RsmB_TIM44"/>
</dbReference>
<keyword evidence="3 6" id="KW-0694">RNA-binding</keyword>
<evidence type="ECO:0000259" key="7">
    <source>
        <dbReference type="Pfam" id="PF01029"/>
    </source>
</evidence>
<evidence type="ECO:0000256" key="2">
    <source>
        <dbReference type="ARBA" id="ARBA00022814"/>
    </source>
</evidence>
<evidence type="ECO:0000256" key="1">
    <source>
        <dbReference type="ARBA" id="ARBA00005952"/>
    </source>
</evidence>
<dbReference type="Proteomes" id="UP001210261">
    <property type="component" value="Unassembled WGS sequence"/>
</dbReference>
<proteinExistence type="inferred from homology"/>
<dbReference type="SUPFAM" id="SSF48013">
    <property type="entry name" value="NusB-like"/>
    <property type="match status" value="1"/>
</dbReference>
<dbReference type="CDD" id="cd00619">
    <property type="entry name" value="Terminator_NusB"/>
    <property type="match status" value="1"/>
</dbReference>
<sequence length="147" mass="16670">MATRGQAREAVVQLMYAYGSGNSGIVKFVDEILEEKKIKNQQREFALGLFNGILEHLEEIDLRITHQLKNWDFSRIGDMERAILRLGAYEIIFSDTDKAVAINEALEIAKIFGNDNSTRFINGILDGVSKNLKIKLQDIQEALKDNK</sequence>
<dbReference type="InterPro" id="IPR035926">
    <property type="entry name" value="NusB-like_sf"/>
</dbReference>
<feature type="domain" description="NusB/RsmB/TIM44" evidence="7">
    <location>
        <begin position="6"/>
        <end position="130"/>
    </location>
</feature>
<keyword evidence="9" id="KW-1185">Reference proteome</keyword>
<gene>
    <name evidence="6 8" type="primary">nusB</name>
    <name evidence="8" type="ORF">PF021_00385</name>
</gene>
<comment type="similarity">
    <text evidence="1 6">Belongs to the NusB family.</text>
</comment>
<reference evidence="8 9" key="1">
    <citation type="submission" date="2023-01" db="EMBL/GenBank/DDBJ databases">
        <title>Description of Helicobacter ibis sp. nov. isolated from faecal droppings of black-faced ibis (Theristicus melanopis).</title>
        <authorList>
            <person name="Lopez-Cantillo M."/>
            <person name="Vidal-Veuthey B."/>
            <person name="Mella A."/>
            <person name="De La Haba R."/>
            <person name="Collado L."/>
        </authorList>
    </citation>
    <scope>NUCLEOTIDE SEQUENCE [LARGE SCALE GENOMIC DNA]</scope>
    <source>
        <strain evidence="8 9">A82</strain>
    </source>
</reference>
<dbReference type="PANTHER" id="PTHR11078:SF3">
    <property type="entry name" value="ANTITERMINATION NUSB DOMAIN-CONTAINING PROTEIN"/>
    <property type="match status" value="1"/>
</dbReference>
<evidence type="ECO:0000256" key="5">
    <source>
        <dbReference type="ARBA" id="ARBA00023163"/>
    </source>
</evidence>